<feature type="domain" description="C2H2-type" evidence="6">
    <location>
        <begin position="479"/>
        <end position="506"/>
    </location>
</feature>
<feature type="compositionally biased region" description="Polar residues" evidence="5">
    <location>
        <begin position="383"/>
        <end position="395"/>
    </location>
</feature>
<feature type="compositionally biased region" description="Polar residues" evidence="5">
    <location>
        <begin position="171"/>
        <end position="183"/>
    </location>
</feature>
<feature type="region of interest" description="Disordered" evidence="5">
    <location>
        <begin position="524"/>
        <end position="579"/>
    </location>
</feature>
<feature type="region of interest" description="Disordered" evidence="5">
    <location>
        <begin position="1"/>
        <end position="22"/>
    </location>
</feature>
<evidence type="ECO:0000256" key="2">
    <source>
        <dbReference type="ARBA" id="ARBA00022737"/>
    </source>
</evidence>
<evidence type="ECO:0000313" key="8">
    <source>
        <dbReference type="Proteomes" id="UP000305067"/>
    </source>
</evidence>
<keyword evidence="1" id="KW-0479">Metal-binding</keyword>
<sequence>MQTQPQPIASNSRNNDYNMGGSYTGTGANGSFNPSSYTRHFLGSPLSWRPDSLGSQYYAGNQYNSVESQSDLKRMSTSYENDRGAFFNAISAFDREGELCRNYTCCGIHLTDLHALLEHFEEVHVVVIDPNPANPQTQVTIPFNPQPAPDPALFSQQQQQMYMQQQQAQQSLHQTSPQMQSAQAMALEQIGPFDPDDMDMGLDSSAGGSSRTPSSGAPTPPETPVSTPQFSSYSNPALNLNVNAQSQFSNVPAYHSQPSSPSLISAFETTTVVPRAFLGAGPYGNPYMPSLGNSSSLANANGPSPHIKSNQPTNDVACGVAPAALFSSSTARQSGSGRTTSTSAHVTPNPSRVPSPSGRYPNSSPPSPTHSSADKSAGGVQRLATTSSRPSTSMLLSKPFRCPKPNCNKSYKQANGLKYHLTHGSCSFAPAREVEQVQALLAARSSSGANSVPGSPAVEHTEEELLEVEKEAERHLKPYACGVSDCQRRYKNMNGLRYHYQHSGDHGAIGLALLASGQHEACARNGQSGVGRERRGGGSRAPSRASTPPNATQGHSVSGMNTTTAHTMHGQQPYPTQGFTANAFNNAMAQQQQRQGPIAMPVQMGFVGGARYDLTGGDVSMGMTQ</sequence>
<feature type="domain" description="C2H2-type" evidence="6">
    <location>
        <begin position="400"/>
        <end position="423"/>
    </location>
</feature>
<reference evidence="7 8" key="1">
    <citation type="journal article" date="2019" name="Nat. Ecol. Evol.">
        <title>Megaphylogeny resolves global patterns of mushroom evolution.</title>
        <authorList>
            <person name="Varga T."/>
            <person name="Krizsan K."/>
            <person name="Foldi C."/>
            <person name="Dima B."/>
            <person name="Sanchez-Garcia M."/>
            <person name="Sanchez-Ramirez S."/>
            <person name="Szollosi G.J."/>
            <person name="Szarkandi J.G."/>
            <person name="Papp V."/>
            <person name="Albert L."/>
            <person name="Andreopoulos W."/>
            <person name="Angelini C."/>
            <person name="Antonin V."/>
            <person name="Barry K.W."/>
            <person name="Bougher N.L."/>
            <person name="Buchanan P."/>
            <person name="Buyck B."/>
            <person name="Bense V."/>
            <person name="Catcheside P."/>
            <person name="Chovatia M."/>
            <person name="Cooper J."/>
            <person name="Damon W."/>
            <person name="Desjardin D."/>
            <person name="Finy P."/>
            <person name="Geml J."/>
            <person name="Haridas S."/>
            <person name="Hughes K."/>
            <person name="Justo A."/>
            <person name="Karasinski D."/>
            <person name="Kautmanova I."/>
            <person name="Kiss B."/>
            <person name="Kocsube S."/>
            <person name="Kotiranta H."/>
            <person name="LaButti K.M."/>
            <person name="Lechner B.E."/>
            <person name="Liimatainen K."/>
            <person name="Lipzen A."/>
            <person name="Lukacs Z."/>
            <person name="Mihaltcheva S."/>
            <person name="Morgado L.N."/>
            <person name="Niskanen T."/>
            <person name="Noordeloos M.E."/>
            <person name="Ohm R.A."/>
            <person name="Ortiz-Santana B."/>
            <person name="Ovrebo C."/>
            <person name="Racz N."/>
            <person name="Riley R."/>
            <person name="Savchenko A."/>
            <person name="Shiryaev A."/>
            <person name="Soop K."/>
            <person name="Spirin V."/>
            <person name="Szebenyi C."/>
            <person name="Tomsovsky M."/>
            <person name="Tulloss R.E."/>
            <person name="Uehling J."/>
            <person name="Grigoriev I.V."/>
            <person name="Vagvolgyi C."/>
            <person name="Papp T."/>
            <person name="Martin F.M."/>
            <person name="Miettinen O."/>
            <person name="Hibbett D.S."/>
            <person name="Nagy L.G."/>
        </authorList>
    </citation>
    <scope>NUCLEOTIDE SEQUENCE [LARGE SCALE GENOMIC DNA]</scope>
    <source>
        <strain evidence="7 8">CBS 309.79</strain>
    </source>
</reference>
<feature type="region of interest" description="Disordered" evidence="5">
    <location>
        <begin position="294"/>
        <end position="315"/>
    </location>
</feature>
<gene>
    <name evidence="7" type="ORF">BDV98DRAFT_596707</name>
</gene>
<evidence type="ECO:0000256" key="5">
    <source>
        <dbReference type="SAM" id="MobiDB-lite"/>
    </source>
</evidence>
<organism evidence="7 8">
    <name type="scientific">Pterulicium gracile</name>
    <dbReference type="NCBI Taxonomy" id="1884261"/>
    <lineage>
        <taxon>Eukaryota</taxon>
        <taxon>Fungi</taxon>
        <taxon>Dikarya</taxon>
        <taxon>Basidiomycota</taxon>
        <taxon>Agaricomycotina</taxon>
        <taxon>Agaricomycetes</taxon>
        <taxon>Agaricomycetidae</taxon>
        <taxon>Agaricales</taxon>
        <taxon>Pleurotineae</taxon>
        <taxon>Pterulaceae</taxon>
        <taxon>Pterulicium</taxon>
    </lineage>
</organism>
<dbReference type="InterPro" id="IPR051580">
    <property type="entry name" value="ZnF-Chromatin_assoc"/>
</dbReference>
<dbReference type="InterPro" id="IPR013087">
    <property type="entry name" value="Znf_C2H2_type"/>
</dbReference>
<feature type="compositionally biased region" description="Polar residues" evidence="5">
    <location>
        <begin position="1"/>
        <end position="17"/>
    </location>
</feature>
<feature type="region of interest" description="Disordered" evidence="5">
    <location>
        <begin position="136"/>
        <end position="236"/>
    </location>
</feature>
<keyword evidence="4" id="KW-0862">Zinc</keyword>
<evidence type="ECO:0000256" key="1">
    <source>
        <dbReference type="ARBA" id="ARBA00022723"/>
    </source>
</evidence>
<feature type="region of interest" description="Disordered" evidence="5">
    <location>
        <begin position="329"/>
        <end position="399"/>
    </location>
</feature>
<dbReference type="SMART" id="SM00355">
    <property type="entry name" value="ZnF_C2H2"/>
    <property type="match status" value="3"/>
</dbReference>
<keyword evidence="2" id="KW-0677">Repeat</keyword>
<dbReference type="GO" id="GO:0008270">
    <property type="term" value="F:zinc ion binding"/>
    <property type="evidence" value="ECO:0007669"/>
    <property type="project" value="UniProtKB-KW"/>
</dbReference>
<evidence type="ECO:0000259" key="6">
    <source>
        <dbReference type="SMART" id="SM00355"/>
    </source>
</evidence>
<keyword evidence="3" id="KW-0863">Zinc-finger</keyword>
<evidence type="ECO:0000313" key="7">
    <source>
        <dbReference type="EMBL" id="TFK97500.1"/>
    </source>
</evidence>
<evidence type="ECO:0000256" key="4">
    <source>
        <dbReference type="ARBA" id="ARBA00022833"/>
    </source>
</evidence>
<feature type="compositionally biased region" description="Polar residues" evidence="5">
    <location>
        <begin position="547"/>
        <end position="579"/>
    </location>
</feature>
<dbReference type="AlphaFoldDB" id="A0A5C3QAU5"/>
<dbReference type="GO" id="GO:0005634">
    <property type="term" value="C:nucleus"/>
    <property type="evidence" value="ECO:0007669"/>
    <property type="project" value="TreeGrafter"/>
</dbReference>
<proteinExistence type="predicted"/>
<dbReference type="STRING" id="1884261.A0A5C3QAU5"/>
<feature type="compositionally biased region" description="Polar residues" evidence="5">
    <location>
        <begin position="224"/>
        <end position="236"/>
    </location>
</feature>
<protein>
    <recommendedName>
        <fullName evidence="6">C2H2-type domain-containing protein</fullName>
    </recommendedName>
</protein>
<evidence type="ECO:0000256" key="3">
    <source>
        <dbReference type="ARBA" id="ARBA00022771"/>
    </source>
</evidence>
<feature type="compositionally biased region" description="Polar residues" evidence="5">
    <location>
        <begin position="345"/>
        <end position="354"/>
    </location>
</feature>
<feature type="compositionally biased region" description="Low complexity" evidence="5">
    <location>
        <begin position="329"/>
        <end position="344"/>
    </location>
</feature>
<dbReference type="Proteomes" id="UP000305067">
    <property type="component" value="Unassembled WGS sequence"/>
</dbReference>
<dbReference type="PANTHER" id="PTHR23057:SF0">
    <property type="entry name" value="JUXTAPOSED WITH ANOTHER ZINC FINGER PROTEIN 1"/>
    <property type="match status" value="1"/>
</dbReference>
<keyword evidence="8" id="KW-1185">Reference proteome</keyword>
<feature type="compositionally biased region" description="Low complexity" evidence="5">
    <location>
        <begin position="294"/>
        <end position="305"/>
    </location>
</feature>
<dbReference type="PANTHER" id="PTHR23057">
    <property type="entry name" value="JUXTAPOSED WITH ANOTHER ZINC FINGER PROTEIN 1"/>
    <property type="match status" value="1"/>
</dbReference>
<dbReference type="OrthoDB" id="3269380at2759"/>
<feature type="compositionally biased region" description="Low complexity" evidence="5">
    <location>
        <begin position="204"/>
        <end position="217"/>
    </location>
</feature>
<dbReference type="EMBL" id="ML178847">
    <property type="protein sequence ID" value="TFK97500.1"/>
    <property type="molecule type" value="Genomic_DNA"/>
</dbReference>
<feature type="domain" description="C2H2-type" evidence="6">
    <location>
        <begin position="103"/>
        <end position="124"/>
    </location>
</feature>
<name>A0A5C3QAU5_9AGAR</name>
<accession>A0A5C3QAU5</accession>
<feature type="compositionally biased region" description="Low complexity" evidence="5">
    <location>
        <begin position="156"/>
        <end position="170"/>
    </location>
</feature>